<sequence length="472" mass="52402">MAKSEQFCTAPDFQQSYPKIERHASDYDQVSDLQQALIVKDNNFQKQYASIYFIRLRYLRPIVLEAAKCRWKTYPGEPAYVPKALDVQTGEICFIIGTVYMDMELKPNVLKDLSAESNIAMPPTPDKYRSETNNVSLEDESGRVKLTGSKLNKEMLVTGMVIGALGKEDPASGAFEVFEVCYPGLPPQQPLPKEDNTGPKYLAILSGLNIGSNADVDLNIQLLTEYLSGELGSEKDQTDSASISRIVIAGNSVSSPVITATGKKKTYGYDATTYDATPMQQLDQVINELCMTADVDLMSGPQDPVGIHLPQQPLKRFLFDQSKKLSSFHAVTNPYWCKIDGTLILGTSGQNIDDVYKYLDGDDRLKMAEETLFWRHMAPSAPDTLWCHPFQNHDPFLLNECPHVYFIGNQPQFDSRLLEGPEKQKIRVVMVPSFAETGTIALVNLSTLECTSLQFDNVSLSSPASGDAMDES</sequence>
<evidence type="ECO:0000256" key="9">
    <source>
        <dbReference type="ARBA" id="ARBA00049244"/>
    </source>
</evidence>
<comment type="similarity">
    <text evidence="2">Belongs to the DNA polymerase delta/II small subunit family.</text>
</comment>
<dbReference type="GO" id="GO:0003887">
    <property type="term" value="F:DNA-directed DNA polymerase activity"/>
    <property type="evidence" value="ECO:0007669"/>
    <property type="project" value="UniProtKB-KW"/>
</dbReference>
<dbReference type="FunFam" id="2.40.50.430:FF:000002">
    <property type="entry name" value="DNA polymerase delta subunit"/>
    <property type="match status" value="1"/>
</dbReference>
<evidence type="ECO:0000256" key="3">
    <source>
        <dbReference type="ARBA" id="ARBA00012417"/>
    </source>
</evidence>
<dbReference type="InterPro" id="IPR040663">
    <property type="entry name" value="DNA_pol_D_N"/>
</dbReference>
<dbReference type="Proteomes" id="UP000193560">
    <property type="component" value="Unassembled WGS sequence"/>
</dbReference>
<dbReference type="InterPro" id="IPR024826">
    <property type="entry name" value="DNA_pol_delta/II_ssu"/>
</dbReference>
<name>A0A1X2IAH4_9FUNG</name>
<evidence type="ECO:0000256" key="4">
    <source>
        <dbReference type="ARBA" id="ARBA00022679"/>
    </source>
</evidence>
<dbReference type="GO" id="GO:0043625">
    <property type="term" value="C:delta DNA polymerase complex"/>
    <property type="evidence" value="ECO:0007669"/>
    <property type="project" value="TreeGrafter"/>
</dbReference>
<evidence type="ECO:0000313" key="12">
    <source>
        <dbReference type="EMBL" id="ORZ12760.1"/>
    </source>
</evidence>
<dbReference type="Gene3D" id="3.60.21.50">
    <property type="match status" value="1"/>
</dbReference>
<keyword evidence="5" id="KW-0548">Nucleotidyltransferase</keyword>
<evidence type="ECO:0000256" key="8">
    <source>
        <dbReference type="ARBA" id="ARBA00023242"/>
    </source>
</evidence>
<dbReference type="GO" id="GO:0003677">
    <property type="term" value="F:DNA binding"/>
    <property type="evidence" value="ECO:0007669"/>
    <property type="project" value="InterPro"/>
</dbReference>
<dbReference type="EMBL" id="MCGE01000018">
    <property type="protein sequence ID" value="ORZ12760.1"/>
    <property type="molecule type" value="Genomic_DNA"/>
</dbReference>
<comment type="catalytic activity">
    <reaction evidence="9">
        <text>DNA(n) + a 2'-deoxyribonucleoside 5'-triphosphate = DNA(n+1) + diphosphate</text>
        <dbReference type="Rhea" id="RHEA:22508"/>
        <dbReference type="Rhea" id="RHEA-COMP:17339"/>
        <dbReference type="Rhea" id="RHEA-COMP:17340"/>
        <dbReference type="ChEBI" id="CHEBI:33019"/>
        <dbReference type="ChEBI" id="CHEBI:61560"/>
        <dbReference type="ChEBI" id="CHEBI:173112"/>
        <dbReference type="EC" id="2.7.7.7"/>
    </reaction>
</comment>
<dbReference type="PANTHER" id="PTHR10416:SF0">
    <property type="entry name" value="DNA POLYMERASE DELTA SUBUNIT 2"/>
    <property type="match status" value="1"/>
</dbReference>
<dbReference type="Gene3D" id="2.40.50.430">
    <property type="match status" value="1"/>
</dbReference>
<evidence type="ECO:0000256" key="1">
    <source>
        <dbReference type="ARBA" id="ARBA00004123"/>
    </source>
</evidence>
<dbReference type="Pfam" id="PF18018">
    <property type="entry name" value="DNA_pol_D_N"/>
    <property type="match status" value="1"/>
</dbReference>
<evidence type="ECO:0000256" key="5">
    <source>
        <dbReference type="ARBA" id="ARBA00022695"/>
    </source>
</evidence>
<organism evidence="12 13">
    <name type="scientific">Absidia repens</name>
    <dbReference type="NCBI Taxonomy" id="90262"/>
    <lineage>
        <taxon>Eukaryota</taxon>
        <taxon>Fungi</taxon>
        <taxon>Fungi incertae sedis</taxon>
        <taxon>Mucoromycota</taxon>
        <taxon>Mucoromycotina</taxon>
        <taxon>Mucoromycetes</taxon>
        <taxon>Mucorales</taxon>
        <taxon>Cunninghamellaceae</taxon>
        <taxon>Absidia</taxon>
    </lineage>
</organism>
<dbReference type="GO" id="GO:0006273">
    <property type="term" value="P:lagging strand elongation"/>
    <property type="evidence" value="ECO:0007669"/>
    <property type="project" value="UniProtKB-ARBA"/>
</dbReference>
<evidence type="ECO:0000256" key="6">
    <source>
        <dbReference type="ARBA" id="ARBA00022705"/>
    </source>
</evidence>
<gene>
    <name evidence="12" type="ORF">BCR42DRAFT_419913</name>
</gene>
<dbReference type="PANTHER" id="PTHR10416">
    <property type="entry name" value="DNA POLYMERASE DELTA SUBUNIT 2"/>
    <property type="match status" value="1"/>
</dbReference>
<comment type="subcellular location">
    <subcellularLocation>
        <location evidence="1">Nucleus</location>
    </subcellularLocation>
</comment>
<dbReference type="FunFam" id="3.60.21.50:FF:000002">
    <property type="entry name" value="DNA polymerase delta small subunit"/>
    <property type="match status" value="1"/>
</dbReference>
<dbReference type="InterPro" id="IPR041863">
    <property type="entry name" value="PolD2_C"/>
</dbReference>
<evidence type="ECO:0000259" key="11">
    <source>
        <dbReference type="Pfam" id="PF18018"/>
    </source>
</evidence>
<dbReference type="CDD" id="cd07387">
    <property type="entry name" value="MPP_PolD2_C"/>
    <property type="match status" value="1"/>
</dbReference>
<proteinExistence type="inferred from homology"/>
<feature type="domain" description="DNA polymerase delta subunit OB-fold" evidence="11">
    <location>
        <begin position="47"/>
        <end position="179"/>
    </location>
</feature>
<comment type="caution">
    <text evidence="12">The sequence shown here is derived from an EMBL/GenBank/DDBJ whole genome shotgun (WGS) entry which is preliminary data.</text>
</comment>
<dbReference type="Pfam" id="PF04042">
    <property type="entry name" value="DNA_pol_E_B"/>
    <property type="match status" value="1"/>
</dbReference>
<keyword evidence="13" id="KW-1185">Reference proteome</keyword>
<dbReference type="InterPro" id="IPR007185">
    <property type="entry name" value="DNA_pol_a/d/e_bsu"/>
</dbReference>
<keyword evidence="7" id="KW-0239">DNA-directed DNA polymerase</keyword>
<accession>A0A1X2IAH4</accession>
<reference evidence="12 13" key="1">
    <citation type="submission" date="2016-07" db="EMBL/GenBank/DDBJ databases">
        <title>Pervasive Adenine N6-methylation of Active Genes in Fungi.</title>
        <authorList>
            <consortium name="DOE Joint Genome Institute"/>
            <person name="Mondo S.J."/>
            <person name="Dannebaum R.O."/>
            <person name="Kuo R.C."/>
            <person name="Labutti K."/>
            <person name="Haridas S."/>
            <person name="Kuo A."/>
            <person name="Salamov A."/>
            <person name="Ahrendt S.R."/>
            <person name="Lipzen A."/>
            <person name="Sullivan W."/>
            <person name="Andreopoulos W.B."/>
            <person name="Clum A."/>
            <person name="Lindquist E."/>
            <person name="Daum C."/>
            <person name="Ramamoorthy G.K."/>
            <person name="Gryganskyi A."/>
            <person name="Culley D."/>
            <person name="Magnuson J.K."/>
            <person name="James T.Y."/>
            <person name="O'Malley M.A."/>
            <person name="Stajich J.E."/>
            <person name="Spatafora J.W."/>
            <person name="Visel A."/>
            <person name="Grigoriev I.V."/>
        </authorList>
    </citation>
    <scope>NUCLEOTIDE SEQUENCE [LARGE SCALE GENOMIC DNA]</scope>
    <source>
        <strain evidence="12 13">NRRL 1336</strain>
    </source>
</reference>
<evidence type="ECO:0000313" key="13">
    <source>
        <dbReference type="Proteomes" id="UP000193560"/>
    </source>
</evidence>
<keyword evidence="8" id="KW-0539">Nucleus</keyword>
<protein>
    <recommendedName>
        <fullName evidence="3">DNA-directed DNA polymerase</fullName>
        <ecNumber evidence="3">2.7.7.7</ecNumber>
    </recommendedName>
</protein>
<dbReference type="OrthoDB" id="3763at2759"/>
<dbReference type="STRING" id="90262.A0A1X2IAH4"/>
<keyword evidence="4" id="KW-0808">Transferase</keyword>
<dbReference type="AlphaFoldDB" id="A0A1X2IAH4"/>
<evidence type="ECO:0000256" key="2">
    <source>
        <dbReference type="ARBA" id="ARBA00006035"/>
    </source>
</evidence>
<evidence type="ECO:0000259" key="10">
    <source>
        <dbReference type="Pfam" id="PF04042"/>
    </source>
</evidence>
<dbReference type="GO" id="GO:1902969">
    <property type="term" value="P:mitotic DNA replication"/>
    <property type="evidence" value="ECO:0007669"/>
    <property type="project" value="UniProtKB-ARBA"/>
</dbReference>
<keyword evidence="6" id="KW-0235">DNA replication</keyword>
<feature type="domain" description="DNA polymerase alpha/delta/epsilon subunit B" evidence="10">
    <location>
        <begin position="203"/>
        <end position="414"/>
    </location>
</feature>
<dbReference type="GO" id="GO:0006281">
    <property type="term" value="P:DNA repair"/>
    <property type="evidence" value="ECO:0007669"/>
    <property type="project" value="UniProtKB-ARBA"/>
</dbReference>
<dbReference type="EC" id="2.7.7.7" evidence="3"/>
<evidence type="ECO:0000256" key="7">
    <source>
        <dbReference type="ARBA" id="ARBA00022932"/>
    </source>
</evidence>